<proteinExistence type="predicted"/>
<sequence>MRKLEYSSPKMVSMALVNELTAVDMPNGRTQNCCDFVLKAPGYPDACAREARDDALGVRKLHPDLMGYRTNCTSRISIIAGKV</sequence>
<organism evidence="1 2">
    <name type="scientific">Molorchus minor</name>
    <dbReference type="NCBI Taxonomy" id="1323400"/>
    <lineage>
        <taxon>Eukaryota</taxon>
        <taxon>Metazoa</taxon>
        <taxon>Ecdysozoa</taxon>
        <taxon>Arthropoda</taxon>
        <taxon>Hexapoda</taxon>
        <taxon>Insecta</taxon>
        <taxon>Pterygota</taxon>
        <taxon>Neoptera</taxon>
        <taxon>Endopterygota</taxon>
        <taxon>Coleoptera</taxon>
        <taxon>Polyphaga</taxon>
        <taxon>Cucujiformia</taxon>
        <taxon>Chrysomeloidea</taxon>
        <taxon>Cerambycidae</taxon>
        <taxon>Lamiinae</taxon>
        <taxon>Monochamini</taxon>
        <taxon>Molorchus</taxon>
    </lineage>
</organism>
<evidence type="ECO:0000313" key="1">
    <source>
        <dbReference type="EMBL" id="KAJ8981418.1"/>
    </source>
</evidence>
<dbReference type="EMBL" id="JAPWTJ010000183">
    <property type="protein sequence ID" value="KAJ8981418.1"/>
    <property type="molecule type" value="Genomic_DNA"/>
</dbReference>
<dbReference type="Proteomes" id="UP001162164">
    <property type="component" value="Unassembled WGS sequence"/>
</dbReference>
<reference evidence="1" key="1">
    <citation type="journal article" date="2023" name="Insect Mol. Biol.">
        <title>Genome sequencing provides insights into the evolution of gene families encoding plant cell wall-degrading enzymes in longhorned beetles.</title>
        <authorList>
            <person name="Shin N.R."/>
            <person name="Okamura Y."/>
            <person name="Kirsch R."/>
            <person name="Pauchet Y."/>
        </authorList>
    </citation>
    <scope>NUCLEOTIDE SEQUENCE</scope>
    <source>
        <strain evidence="1">MMC_N1</strain>
    </source>
</reference>
<name>A0ABQ9JTQ4_9CUCU</name>
<comment type="caution">
    <text evidence="1">The sequence shown here is derived from an EMBL/GenBank/DDBJ whole genome shotgun (WGS) entry which is preliminary data.</text>
</comment>
<evidence type="ECO:0000313" key="2">
    <source>
        <dbReference type="Proteomes" id="UP001162164"/>
    </source>
</evidence>
<gene>
    <name evidence="1" type="ORF">NQ317_015620</name>
</gene>
<keyword evidence="2" id="KW-1185">Reference proteome</keyword>
<protein>
    <submittedName>
        <fullName evidence="1">Uncharacterized protein</fullName>
    </submittedName>
</protein>
<accession>A0ABQ9JTQ4</accession>